<protein>
    <recommendedName>
        <fullName evidence="4">Transcription factor domain-containing protein</fullName>
    </recommendedName>
</protein>
<dbReference type="Proteomes" id="UP001358417">
    <property type="component" value="Unassembled WGS sequence"/>
</dbReference>
<evidence type="ECO:0000313" key="2">
    <source>
        <dbReference type="EMBL" id="KAK5051876.1"/>
    </source>
</evidence>
<reference evidence="2 3" key="1">
    <citation type="submission" date="2023-08" db="EMBL/GenBank/DDBJ databases">
        <title>Black Yeasts Isolated from many extreme environments.</title>
        <authorList>
            <person name="Coleine C."/>
            <person name="Stajich J.E."/>
            <person name="Selbmann L."/>
        </authorList>
    </citation>
    <scope>NUCLEOTIDE SEQUENCE [LARGE SCALE GENOMIC DNA]</scope>
    <source>
        <strain evidence="2 3">CCFEE 5792</strain>
    </source>
</reference>
<dbReference type="AlphaFoldDB" id="A0AAV9N8A7"/>
<dbReference type="RefSeq" id="XP_064705890.1">
    <property type="nucleotide sequence ID" value="XM_064846280.1"/>
</dbReference>
<evidence type="ECO:0000256" key="1">
    <source>
        <dbReference type="SAM" id="MobiDB-lite"/>
    </source>
</evidence>
<keyword evidence="3" id="KW-1185">Reference proteome</keyword>
<feature type="region of interest" description="Disordered" evidence="1">
    <location>
        <begin position="1"/>
        <end position="35"/>
    </location>
</feature>
<organism evidence="2 3">
    <name type="scientific">Exophiala bonariae</name>
    <dbReference type="NCBI Taxonomy" id="1690606"/>
    <lineage>
        <taxon>Eukaryota</taxon>
        <taxon>Fungi</taxon>
        <taxon>Dikarya</taxon>
        <taxon>Ascomycota</taxon>
        <taxon>Pezizomycotina</taxon>
        <taxon>Eurotiomycetes</taxon>
        <taxon>Chaetothyriomycetidae</taxon>
        <taxon>Chaetothyriales</taxon>
        <taxon>Herpotrichiellaceae</taxon>
        <taxon>Exophiala</taxon>
    </lineage>
</organism>
<evidence type="ECO:0000313" key="3">
    <source>
        <dbReference type="Proteomes" id="UP001358417"/>
    </source>
</evidence>
<accession>A0AAV9N8A7</accession>
<gene>
    <name evidence="2" type="ORF">LTR84_002679</name>
</gene>
<name>A0AAV9N8A7_9EURO</name>
<proteinExistence type="predicted"/>
<dbReference type="EMBL" id="JAVRRD010000014">
    <property type="protein sequence ID" value="KAK5051876.1"/>
    <property type="molecule type" value="Genomic_DNA"/>
</dbReference>
<comment type="caution">
    <text evidence="2">The sequence shown here is derived from an EMBL/GenBank/DDBJ whole genome shotgun (WGS) entry which is preliminary data.</text>
</comment>
<evidence type="ECO:0008006" key="4">
    <source>
        <dbReference type="Google" id="ProtNLM"/>
    </source>
</evidence>
<sequence>MSDSTFPRTGIRTDSRKASSSRKGNGKIPTLQDQPSNLKSTKLLEFSDRIYQGARDHNPISGSSIELDFDTFVDFSLYPLPDHQETLVVSDITRPSICRPKSRSIVGCSLNSPVHLLSSTWEAWLLSEQLARIYQTITSDSASIFLDYNCNLLTGSHRYRFDQSSSVASKISADELSNAISEDAAHIDFTSISLSNPPESLSNQDTNPLSLIESGVPSQIPHARPYNCTITVLGAVRFLDHFGELYGNHLSVTAKAQSDQILKEVLRCFAFQWLPNTIFSIDSDTNDLTFSEFSPGPQPQRSHLAFVDTWTRARSLIKSAQSTVSFGVVYATLLFDTIVIPVEASQGLANDILEHGFLDNAFNKLSQLEYQVKKYCANLGTISQHGALVESSLSIIRWFAYLRDTVVGLMANRPCRLADVDSQNKEESLNIEFFSPLEWYAEDNLPNICRRAIASAFGVWRKIIKLRESTKGAPNKFGVSSKTDLLVKTTVQAVNEFEQSFGTFMNYCRDNLSSLSNVSRKFIVFLVIFWDLGVLILAEVLEAISSCDGAKPNEQLAFQMQKYRWESALSVARMIECVLDLPTTEAFPPSSGLDPAVPLTASHVNTVTVVMALQKSVEHIIESQADNLFPDGTWDRYLGILMKGLVALGVTVGGSRTATVSLQALMQTHGDVLSECWFV</sequence>
<dbReference type="GeneID" id="89970878"/>